<name>A0A094WP34_ALKAL</name>
<dbReference type="AlphaFoldDB" id="A0A094WP34"/>
<dbReference type="Proteomes" id="UP000002754">
    <property type="component" value="Unassembled WGS sequence"/>
</dbReference>
<sequence>MDVFTEYLTKIDNPDHRERTEEVLTWVTKEFPNLVPKIAWNQPMFTDHDTYIIGFSVSKQHLAVAPEKAGIDHFSDEIIEAGFDHTKELVRMKWNRPIDFSLLKKMIEFNIIDKADCTTFWRK</sequence>
<reference evidence="2 4" key="1">
    <citation type="journal article" date="2014" name="Genome Announc.">
        <title>Draft Genome Sequence of Bacillus alcalophilus AV1934, a Classic Alkaliphile Isolated from Human Feces in 1934.</title>
        <authorList>
            <person name="Attie O."/>
            <person name="Jayaprakash A."/>
            <person name="Shah H."/>
            <person name="Paulsen I.T."/>
            <person name="Morino M."/>
            <person name="Takahashi Y."/>
            <person name="Narumi I."/>
            <person name="Sachidanandam R."/>
            <person name="Satoh K."/>
            <person name="Ito M."/>
            <person name="Krulwich T.A."/>
        </authorList>
    </citation>
    <scope>NUCLEOTIDE SEQUENCE [LARGE SCALE GENOMIC DNA]</scope>
    <source>
        <strain evidence="2 4">AV1934</strain>
    </source>
</reference>
<protein>
    <submittedName>
        <fullName evidence="2">Iron chaperone</fullName>
    </submittedName>
</protein>
<comment type="caution">
    <text evidence="2">The sequence shown here is derived from an EMBL/GenBank/DDBJ whole genome shotgun (WGS) entry which is preliminary data.</text>
</comment>
<dbReference type="eggNOG" id="COG5646">
    <property type="taxonomic scope" value="Bacteria"/>
</dbReference>
<feature type="domain" description="YdhG-like" evidence="1">
    <location>
        <begin position="16"/>
        <end position="111"/>
    </location>
</feature>
<dbReference type="SUPFAM" id="SSF159888">
    <property type="entry name" value="YdhG-like"/>
    <property type="match status" value="1"/>
</dbReference>
<gene>
    <name evidence="3" type="ORF">AJ85_08285</name>
    <name evidence="2" type="ORF">BALCAV_0203700</name>
</gene>
<dbReference type="Pfam" id="PF08818">
    <property type="entry name" value="DUF1801"/>
    <property type="match status" value="1"/>
</dbReference>
<proteinExistence type="predicted"/>
<accession>A0A094WP34</accession>
<evidence type="ECO:0000313" key="4">
    <source>
        <dbReference type="Proteomes" id="UP000002754"/>
    </source>
</evidence>
<dbReference type="InterPro" id="IPR014922">
    <property type="entry name" value="YdhG-like"/>
</dbReference>
<dbReference type="RefSeq" id="WP_003324660.1">
    <property type="nucleotide sequence ID" value="NZ_ALPT02000008.1"/>
</dbReference>
<dbReference type="STRING" id="1218173.BALCAV_0203700"/>
<dbReference type="EMBL" id="ALPT02000008">
    <property type="protein sequence ID" value="KGA98601.1"/>
    <property type="molecule type" value="Genomic_DNA"/>
</dbReference>
<dbReference type="Proteomes" id="UP000297014">
    <property type="component" value="Unassembled WGS sequence"/>
</dbReference>
<dbReference type="EMBL" id="JALP01000106">
    <property type="protein sequence ID" value="THG90892.1"/>
    <property type="molecule type" value="Genomic_DNA"/>
</dbReference>
<dbReference type="Gene3D" id="3.90.1150.200">
    <property type="match status" value="1"/>
</dbReference>
<evidence type="ECO:0000259" key="1">
    <source>
        <dbReference type="Pfam" id="PF08818"/>
    </source>
</evidence>
<evidence type="ECO:0000313" key="2">
    <source>
        <dbReference type="EMBL" id="KGA98601.1"/>
    </source>
</evidence>
<evidence type="ECO:0000313" key="3">
    <source>
        <dbReference type="EMBL" id="THG90892.1"/>
    </source>
</evidence>
<reference evidence="3 5" key="2">
    <citation type="submission" date="2014-01" db="EMBL/GenBank/DDBJ databases">
        <title>Draft genome sequencing of Bacillus alcalophilus CGMCC 1.3604.</title>
        <authorList>
            <person name="Yang J."/>
            <person name="Diao L."/>
            <person name="Yang S."/>
        </authorList>
    </citation>
    <scope>NUCLEOTIDE SEQUENCE [LARGE SCALE GENOMIC DNA]</scope>
    <source>
        <strain evidence="3 5">CGMCC 1.3604</strain>
    </source>
</reference>
<evidence type="ECO:0000313" key="5">
    <source>
        <dbReference type="Proteomes" id="UP000297014"/>
    </source>
</evidence>
<keyword evidence="4" id="KW-1185">Reference proteome</keyword>
<organism evidence="2 4">
    <name type="scientific">Alkalihalobacillus alcalophilus ATCC 27647 = CGMCC 1.3604</name>
    <dbReference type="NCBI Taxonomy" id="1218173"/>
    <lineage>
        <taxon>Bacteria</taxon>
        <taxon>Bacillati</taxon>
        <taxon>Bacillota</taxon>
        <taxon>Bacilli</taxon>
        <taxon>Bacillales</taxon>
        <taxon>Bacillaceae</taxon>
        <taxon>Alkalihalobacillus</taxon>
    </lineage>
</organism>
<dbReference type="OrthoDB" id="384795at2"/>